<dbReference type="AlphaFoldDB" id="A0A6C0C4C2"/>
<name>A0A6C0C4C2_9ZZZZ</name>
<keyword evidence="2" id="KW-1133">Transmembrane helix</keyword>
<keyword evidence="2" id="KW-0812">Transmembrane</keyword>
<dbReference type="PROSITE" id="PS00018">
    <property type="entry name" value="EF_HAND_1"/>
    <property type="match status" value="1"/>
</dbReference>
<dbReference type="InterPro" id="IPR018247">
    <property type="entry name" value="EF_Hand_1_Ca_BS"/>
</dbReference>
<feature type="coiled-coil region" evidence="1">
    <location>
        <begin position="128"/>
        <end position="158"/>
    </location>
</feature>
<feature type="transmembrane region" description="Helical" evidence="2">
    <location>
        <begin position="72"/>
        <end position="97"/>
    </location>
</feature>
<evidence type="ECO:0000256" key="2">
    <source>
        <dbReference type="SAM" id="Phobius"/>
    </source>
</evidence>
<proteinExistence type="predicted"/>
<keyword evidence="2" id="KW-0472">Membrane</keyword>
<keyword evidence="1" id="KW-0175">Coiled coil</keyword>
<dbReference type="EMBL" id="MN739320">
    <property type="protein sequence ID" value="QHS98624.1"/>
    <property type="molecule type" value="Genomic_DNA"/>
</dbReference>
<sequence length="165" mass="19093">MSKQKKKTKSPRSYKNLGLLGLLFMYLGRLNSSKFFAGIVMILLNIGSKYITIELSKSQEAYLRNSLGRQMLIFAISWMGSRDILIALALTAIFNVLANHLFNEKSKFCIIPAKYRNYEDILDLDNDGKVSEKEIKKAKELLEKVKKKDKMREQLRMMNKFKTSL</sequence>
<accession>A0A6C0C4C2</accession>
<evidence type="ECO:0000256" key="1">
    <source>
        <dbReference type="SAM" id="Coils"/>
    </source>
</evidence>
<reference evidence="3" key="1">
    <citation type="journal article" date="2020" name="Nature">
        <title>Giant virus diversity and host interactions through global metagenomics.</title>
        <authorList>
            <person name="Schulz F."/>
            <person name="Roux S."/>
            <person name="Paez-Espino D."/>
            <person name="Jungbluth S."/>
            <person name="Walsh D.A."/>
            <person name="Denef V.J."/>
            <person name="McMahon K.D."/>
            <person name="Konstantinidis K.T."/>
            <person name="Eloe-Fadrosh E.A."/>
            <person name="Kyrpides N.C."/>
            <person name="Woyke T."/>
        </authorList>
    </citation>
    <scope>NUCLEOTIDE SEQUENCE</scope>
    <source>
        <strain evidence="3">GVMAG-M-3300020185-18</strain>
    </source>
</reference>
<evidence type="ECO:0008006" key="4">
    <source>
        <dbReference type="Google" id="ProtNLM"/>
    </source>
</evidence>
<protein>
    <recommendedName>
        <fullName evidence="4">EF-hand domain-containing protein</fullName>
    </recommendedName>
</protein>
<evidence type="ECO:0000313" key="3">
    <source>
        <dbReference type="EMBL" id="QHS98624.1"/>
    </source>
</evidence>
<organism evidence="3">
    <name type="scientific">viral metagenome</name>
    <dbReference type="NCBI Taxonomy" id="1070528"/>
    <lineage>
        <taxon>unclassified sequences</taxon>
        <taxon>metagenomes</taxon>
        <taxon>organismal metagenomes</taxon>
    </lineage>
</organism>